<dbReference type="AlphaFoldDB" id="A0A4Z0WDM6"/>
<proteinExistence type="predicted"/>
<evidence type="ECO:0000256" key="1">
    <source>
        <dbReference type="SAM" id="SignalP"/>
    </source>
</evidence>
<accession>A0A4Z0WDM6</accession>
<dbReference type="Gene3D" id="3.10.28.20">
    <property type="entry name" value="Acetamidase/Formamidase-like domains"/>
    <property type="match status" value="1"/>
</dbReference>
<keyword evidence="3" id="KW-1185">Reference proteome</keyword>
<keyword evidence="1" id="KW-0732">Signal</keyword>
<sequence length="336" mass="37028">MRALSAATALGVLGLLAACTSTPVPSDTERVGERPSWVVQPTRSGPVVYGSGGSPLDDNLAASQSRARQAATADLMTGLRVRIMAETRSEVTEADGAVSRLYSQSVSSRVDDIELDDVQLEDTWESPDGFLYVLVSLDTARAAERLRQAWRDDLPAMAEPTASELDGAGLWARFTAWQRVMTVVGRQQARDQLHRLFAGRAVDPDWPELYQSRRQQYTAIVDDISLYLDTRDATGQDNRTVLTAPWTERGLGFVDQPAAADWTLRLSTRRENRQLEHGHQVLLTVNAELVDELGQIRWQTSTQRRGLGGSSDRALRQALNSAAEDLVTAWINSLNP</sequence>
<feature type="chain" id="PRO_5021202479" description="LPP20 lipoprotein" evidence="1">
    <location>
        <begin position="18"/>
        <end position="336"/>
    </location>
</feature>
<feature type="signal peptide" evidence="1">
    <location>
        <begin position="1"/>
        <end position="17"/>
    </location>
</feature>
<name>A0A4Z0WDM6_9GAMM</name>
<evidence type="ECO:0000313" key="2">
    <source>
        <dbReference type="EMBL" id="TGG93256.1"/>
    </source>
</evidence>
<dbReference type="PROSITE" id="PS51257">
    <property type="entry name" value="PROKAR_LIPOPROTEIN"/>
    <property type="match status" value="1"/>
</dbReference>
<evidence type="ECO:0008006" key="4">
    <source>
        <dbReference type="Google" id="ProtNLM"/>
    </source>
</evidence>
<dbReference type="Proteomes" id="UP000297475">
    <property type="component" value="Unassembled WGS sequence"/>
</dbReference>
<organism evidence="2 3">
    <name type="scientific">Natronospirillum operosum</name>
    <dbReference type="NCBI Taxonomy" id="2759953"/>
    <lineage>
        <taxon>Bacteria</taxon>
        <taxon>Pseudomonadati</taxon>
        <taxon>Pseudomonadota</taxon>
        <taxon>Gammaproteobacteria</taxon>
        <taxon>Oceanospirillales</taxon>
        <taxon>Natronospirillaceae</taxon>
        <taxon>Natronospirillum</taxon>
    </lineage>
</organism>
<comment type="caution">
    <text evidence="2">The sequence shown here is derived from an EMBL/GenBank/DDBJ whole genome shotgun (WGS) entry which is preliminary data.</text>
</comment>
<reference evidence="2 3" key="1">
    <citation type="submission" date="2019-04" db="EMBL/GenBank/DDBJ databases">
        <title>Natronospirillum operosus gen. nov., sp. nov., a haloalkaliphilic satellite isolated from decaying biomass of laboratory culture of cyanobacterium Geitlerinema sp. and proposal of Natronospirillaceae fam. nov. and Saccharospirillaceae fam. nov.</title>
        <authorList>
            <person name="Kevbrin V."/>
            <person name="Boltyanskaya Y."/>
            <person name="Koziaeva V."/>
            <person name="Grouzdev D.S."/>
            <person name="Park M."/>
            <person name="Cho J."/>
        </authorList>
    </citation>
    <scope>NUCLEOTIDE SEQUENCE [LARGE SCALE GENOMIC DNA]</scope>
    <source>
        <strain evidence="2 3">G-116</strain>
    </source>
</reference>
<evidence type="ECO:0000313" key="3">
    <source>
        <dbReference type="Proteomes" id="UP000297475"/>
    </source>
</evidence>
<protein>
    <recommendedName>
        <fullName evidence="4">LPP20 lipoprotein</fullName>
    </recommendedName>
</protein>
<gene>
    <name evidence="2" type="ORF">E4656_09360</name>
</gene>
<dbReference type="EMBL" id="SRMF01000003">
    <property type="protein sequence ID" value="TGG93256.1"/>
    <property type="molecule type" value="Genomic_DNA"/>
</dbReference>